<dbReference type="SUPFAM" id="SSF53649">
    <property type="entry name" value="Alkaline phosphatase-like"/>
    <property type="match status" value="1"/>
</dbReference>
<keyword evidence="4 9" id="KW-1133">Transmembrane helix</keyword>
<comment type="subcellular location">
    <subcellularLocation>
        <location evidence="1">Cell membrane</location>
        <topology evidence="1">Multi-pass membrane protein</topology>
    </subcellularLocation>
</comment>
<proteinExistence type="predicted"/>
<feature type="binding site" evidence="8">
    <location>
        <position position="296"/>
    </location>
    <ligand>
        <name>Mn(2+)</name>
        <dbReference type="ChEBI" id="CHEBI:29035"/>
    </ligand>
</feature>
<dbReference type="InterPro" id="IPR050448">
    <property type="entry name" value="OpgB/LTA_synthase_biosynth"/>
</dbReference>
<feature type="binding site" evidence="8">
    <location>
        <position position="505"/>
    </location>
    <ligand>
        <name>Mn(2+)</name>
        <dbReference type="ChEBI" id="CHEBI:29035"/>
    </ligand>
</feature>
<accession>A0A4Q0M311</accession>
<keyword evidence="7" id="KW-0464">Manganese</keyword>
<dbReference type="GO" id="GO:0005886">
    <property type="term" value="C:plasma membrane"/>
    <property type="evidence" value="ECO:0007669"/>
    <property type="project" value="UniProtKB-SubCell"/>
</dbReference>
<feature type="transmembrane region" description="Helical" evidence="9">
    <location>
        <begin position="192"/>
        <end position="212"/>
    </location>
</feature>
<organism evidence="11 12">
    <name type="scientific">Arcticibacter tournemirensis</name>
    <dbReference type="NCBI Taxonomy" id="699437"/>
    <lineage>
        <taxon>Bacteria</taxon>
        <taxon>Pseudomonadati</taxon>
        <taxon>Bacteroidota</taxon>
        <taxon>Sphingobacteriia</taxon>
        <taxon>Sphingobacteriales</taxon>
        <taxon>Sphingobacteriaceae</taxon>
        <taxon>Arcticibacter</taxon>
    </lineage>
</organism>
<evidence type="ECO:0000259" key="10">
    <source>
        <dbReference type="Pfam" id="PF00884"/>
    </source>
</evidence>
<dbReference type="CDD" id="cd16015">
    <property type="entry name" value="LTA_synthase"/>
    <property type="match status" value="1"/>
</dbReference>
<comment type="caution">
    <text evidence="11">The sequence shown here is derived from an EMBL/GenBank/DDBJ whole genome shotgun (WGS) entry which is preliminary data.</text>
</comment>
<dbReference type="Gene3D" id="3.40.720.10">
    <property type="entry name" value="Alkaline Phosphatase, subunit A"/>
    <property type="match status" value="1"/>
</dbReference>
<evidence type="ECO:0000256" key="1">
    <source>
        <dbReference type="ARBA" id="ARBA00004651"/>
    </source>
</evidence>
<evidence type="ECO:0000313" key="12">
    <source>
        <dbReference type="Proteomes" id="UP000290848"/>
    </source>
</evidence>
<evidence type="ECO:0000256" key="6">
    <source>
        <dbReference type="PIRSR" id="PIRSR005091-1"/>
    </source>
</evidence>
<evidence type="ECO:0000256" key="7">
    <source>
        <dbReference type="PIRSR" id="PIRSR005091-2"/>
    </source>
</evidence>
<feature type="transmembrane region" description="Helical" evidence="9">
    <location>
        <begin position="26"/>
        <end position="52"/>
    </location>
</feature>
<gene>
    <name evidence="11" type="ORF">EKH83_20265</name>
</gene>
<dbReference type="InterPro" id="IPR017850">
    <property type="entry name" value="Alkaline_phosphatase_core_sf"/>
</dbReference>
<feature type="transmembrane region" description="Helical" evidence="9">
    <location>
        <begin position="107"/>
        <end position="127"/>
    </location>
</feature>
<dbReference type="Pfam" id="PF00884">
    <property type="entry name" value="Sulfatase"/>
    <property type="match status" value="1"/>
</dbReference>
<protein>
    <submittedName>
        <fullName evidence="11">LTA synthase family protein</fullName>
    </submittedName>
</protein>
<dbReference type="PIRSF" id="PIRSF005091">
    <property type="entry name" value="Mmb_sulf_HI1246"/>
    <property type="match status" value="1"/>
</dbReference>
<feature type="binding site" evidence="8">
    <location>
        <position position="336"/>
    </location>
    <ligand>
        <name>Mn(2+)</name>
        <dbReference type="ChEBI" id="CHEBI:29035"/>
    </ligand>
</feature>
<dbReference type="AlphaFoldDB" id="A0A4Q0M311"/>
<evidence type="ECO:0000256" key="9">
    <source>
        <dbReference type="SAM" id="Phobius"/>
    </source>
</evidence>
<keyword evidence="5 9" id="KW-0472">Membrane</keyword>
<sequence>MSFLIRKRFLSVCLLRSQLITMLKNIFVLLRYFTFWLLFFLLERCVFLLYYIDRLKGVSFYEFIQVFFYGAWMDASMAGYICAIPALLFAIVWLSGIKKFPIKIVKIYTWVLVGLFSFLTVVNFNIYREWGTKINFRALEFAFGSPAEAFSSSESSPVFLSLFIFAGLTSAGIFLSRLIIEYRIFRGGNFAIRLLLSVLMLGFNFLAIRGGWQLSPMNESMAYFSLKPLLNYAAVNTEWSLVHDILNNKYNNSNPFKYYSPSEAKSIVKELYLKPNTATTDVLTTRTPNVVLIIMESFTGNVVESLDGEKGVAPQTEKLISGGLFFNHIYASGGRTDKGVVAVLSAFPAQGRRSIMKENSKQVKIPALSQSFAGKGYSTSFFYGGESRFFNMRSYLLSHNYQRIVDKSDFDPKDMNSKWGAYDGAVYTRMLSDLKTAQAPFFSTMLTLTNHEPFELPSIPRFKGEEIENKFRSTAYYADSCLGAFIEEAKKQSWYKNTLFIIVADHGHYLPRTNLEIFDPQRYRIPLLFFGEVIKPEFRGVKIEKAGSQNDLAATLLNQVAIKSDAYTWSKDLLNPGVAGFAFFNWEHGLGFVSPQQAISYDIVGDNIVFRQDSANTSSDKLFLKYGKACMQHVYQQYVDY</sequence>
<evidence type="ECO:0000256" key="4">
    <source>
        <dbReference type="ARBA" id="ARBA00022989"/>
    </source>
</evidence>
<dbReference type="PANTHER" id="PTHR47371:SF3">
    <property type="entry name" value="PHOSPHOGLYCEROL TRANSFERASE I"/>
    <property type="match status" value="1"/>
</dbReference>
<name>A0A4Q0M311_9SPHI</name>
<dbReference type="InterPro" id="IPR000917">
    <property type="entry name" value="Sulfatase_N"/>
</dbReference>
<feature type="binding site" evidence="7">
    <location>
        <position position="451"/>
    </location>
    <ligand>
        <name>substrate</name>
    </ligand>
</feature>
<dbReference type="Proteomes" id="UP000290848">
    <property type="component" value="Unassembled WGS sequence"/>
</dbReference>
<feature type="transmembrane region" description="Helical" evidence="9">
    <location>
        <begin position="158"/>
        <end position="180"/>
    </location>
</feature>
<dbReference type="EMBL" id="RXOC01000019">
    <property type="protein sequence ID" value="RXF67301.1"/>
    <property type="molecule type" value="Genomic_DNA"/>
</dbReference>
<feature type="transmembrane region" description="Helical" evidence="9">
    <location>
        <begin position="72"/>
        <end position="95"/>
    </location>
</feature>
<feature type="domain" description="Sulfatase N-terminal" evidence="10">
    <location>
        <begin position="288"/>
        <end position="559"/>
    </location>
</feature>
<feature type="active site" evidence="6">
    <location>
        <position position="336"/>
    </location>
</feature>
<evidence type="ECO:0000256" key="3">
    <source>
        <dbReference type="ARBA" id="ARBA00022692"/>
    </source>
</evidence>
<evidence type="ECO:0000256" key="5">
    <source>
        <dbReference type="ARBA" id="ARBA00023136"/>
    </source>
</evidence>
<keyword evidence="2" id="KW-1003">Cell membrane</keyword>
<evidence type="ECO:0000313" key="11">
    <source>
        <dbReference type="EMBL" id="RXF67301.1"/>
    </source>
</evidence>
<dbReference type="GO" id="GO:0046872">
    <property type="term" value="F:metal ion binding"/>
    <property type="evidence" value="ECO:0007669"/>
    <property type="project" value="UniProtKB-KW"/>
</dbReference>
<reference evidence="11 12" key="1">
    <citation type="submission" date="2018-12" db="EMBL/GenBank/DDBJ databases">
        <title>The Draft Genome Sequence of the Soil Bacterium Pedobacter tournemirensis R1.</title>
        <authorList>
            <person name="He J."/>
        </authorList>
    </citation>
    <scope>NUCLEOTIDE SEQUENCE [LARGE SCALE GENOMIC DNA]</scope>
    <source>
        <strain evidence="11 12">R1</strain>
    </source>
</reference>
<feature type="binding site" evidence="8">
    <location>
        <position position="506"/>
    </location>
    <ligand>
        <name>Mn(2+)</name>
        <dbReference type="ChEBI" id="CHEBI:29035"/>
    </ligand>
</feature>
<evidence type="ECO:0000256" key="8">
    <source>
        <dbReference type="PIRSR" id="PIRSR005091-3"/>
    </source>
</evidence>
<dbReference type="PANTHER" id="PTHR47371">
    <property type="entry name" value="LIPOTEICHOIC ACID SYNTHASE"/>
    <property type="match status" value="1"/>
</dbReference>
<evidence type="ECO:0000256" key="2">
    <source>
        <dbReference type="ARBA" id="ARBA00022475"/>
    </source>
</evidence>
<dbReference type="InterPro" id="IPR012160">
    <property type="entry name" value="LtaS-like"/>
</dbReference>
<keyword evidence="3 9" id="KW-0812">Transmembrane</keyword>
<keyword evidence="7" id="KW-0479">Metal-binding</keyword>